<feature type="domain" description="Integrin alpha first immunoglubulin-like" evidence="17">
    <location>
        <begin position="410"/>
        <end position="563"/>
    </location>
</feature>
<dbReference type="AlphaFoldDB" id="A0AAY4CLT8"/>
<dbReference type="Ensembl" id="ENSDCDT00010041646.1">
    <property type="protein sequence ID" value="ENSDCDP00010033629.1"/>
    <property type="gene ID" value="ENSDCDG00010020790.1"/>
</dbReference>
<dbReference type="SUPFAM" id="SSF69318">
    <property type="entry name" value="Integrin alpha N-terminal domain"/>
    <property type="match status" value="1"/>
</dbReference>
<keyword evidence="5" id="KW-0732">Signal</keyword>
<evidence type="ECO:0000256" key="6">
    <source>
        <dbReference type="ARBA" id="ARBA00022737"/>
    </source>
</evidence>
<comment type="caution">
    <text evidence="16">Lacks conserved residue(s) required for the propagation of feature annotation.</text>
</comment>
<comment type="subcellular location">
    <subcellularLocation>
        <location evidence="1 16">Membrane</location>
        <topology evidence="1 16">Single-pass type I membrane protein</topology>
    </subcellularLocation>
</comment>
<gene>
    <name evidence="20" type="primary">ITGA5</name>
</gene>
<keyword evidence="7" id="KW-0106">Calcium</keyword>
<feature type="repeat" description="FG-GAP" evidence="15">
    <location>
        <begin position="362"/>
        <end position="425"/>
    </location>
</feature>
<feature type="transmembrane region" description="Helical" evidence="16">
    <location>
        <begin position="907"/>
        <end position="929"/>
    </location>
</feature>
<feature type="repeat" description="FG-GAP" evidence="15">
    <location>
        <begin position="91"/>
        <end position="152"/>
    </location>
</feature>
<keyword evidence="13 16" id="KW-0675">Receptor</keyword>
<dbReference type="Pfam" id="PF20806">
    <property type="entry name" value="Integrin_A_Ig_3"/>
    <property type="match status" value="2"/>
</dbReference>
<evidence type="ECO:0000313" key="21">
    <source>
        <dbReference type="Proteomes" id="UP000694580"/>
    </source>
</evidence>
<evidence type="ECO:0000256" key="8">
    <source>
        <dbReference type="ARBA" id="ARBA00022889"/>
    </source>
</evidence>
<evidence type="ECO:0000256" key="16">
    <source>
        <dbReference type="RuleBase" id="RU003762"/>
    </source>
</evidence>
<keyword evidence="9 16" id="KW-1133">Transmembrane helix</keyword>
<accession>A0AAY4CLT8</accession>
<reference evidence="20 21" key="1">
    <citation type="submission" date="2020-06" db="EMBL/GenBank/DDBJ databases">
        <authorList>
            <consortium name="Wellcome Sanger Institute Data Sharing"/>
        </authorList>
    </citation>
    <scope>NUCLEOTIDE SEQUENCE [LARGE SCALE GENOMIC DNA]</scope>
</reference>
<dbReference type="Gene3D" id="2.60.40.1460">
    <property type="entry name" value="Integrin domains. Chain A, domain 2"/>
    <property type="match status" value="1"/>
</dbReference>
<evidence type="ECO:0000256" key="4">
    <source>
        <dbReference type="ARBA" id="ARBA00022723"/>
    </source>
</evidence>
<dbReference type="GO" id="GO:0008305">
    <property type="term" value="C:integrin complex"/>
    <property type="evidence" value="ECO:0007669"/>
    <property type="project" value="InterPro"/>
</dbReference>
<keyword evidence="3 16" id="KW-0812">Transmembrane</keyword>
<keyword evidence="12" id="KW-1015">Disulfide bond</keyword>
<dbReference type="InterPro" id="IPR048286">
    <property type="entry name" value="Integrin_alpha_Ig-like_3"/>
</dbReference>
<dbReference type="GO" id="GO:0046872">
    <property type="term" value="F:metal ion binding"/>
    <property type="evidence" value="ECO:0007669"/>
    <property type="project" value="UniProtKB-KW"/>
</dbReference>
<dbReference type="PRINTS" id="PR01185">
    <property type="entry name" value="INTEGRINA"/>
</dbReference>
<evidence type="ECO:0000256" key="14">
    <source>
        <dbReference type="ARBA" id="ARBA00023180"/>
    </source>
</evidence>
<feature type="domain" description="Integrin alpha third immunoglobulin-like" evidence="19">
    <location>
        <begin position="818"/>
        <end position="897"/>
    </location>
</feature>
<proteinExistence type="inferred from homology"/>
<dbReference type="SMART" id="SM00191">
    <property type="entry name" value="Int_alpha"/>
    <property type="match status" value="4"/>
</dbReference>
<dbReference type="GO" id="GO:0007229">
    <property type="term" value="P:integrin-mediated signaling pathway"/>
    <property type="evidence" value="ECO:0007669"/>
    <property type="project" value="UniProtKB-KW"/>
</dbReference>
<comment type="similarity">
    <text evidence="2 16">Belongs to the integrin alpha chain family.</text>
</comment>
<dbReference type="GO" id="GO:0001525">
    <property type="term" value="P:angiogenesis"/>
    <property type="evidence" value="ECO:0007669"/>
    <property type="project" value="TreeGrafter"/>
</dbReference>
<protein>
    <recommendedName>
        <fullName evidence="22">Integrin, alpha 5 (fibronectin receptor, alpha polypeptide)</fullName>
    </recommendedName>
</protein>
<dbReference type="PANTHER" id="PTHR23220:SF3">
    <property type="entry name" value="INTEGRIN ALPHA-5"/>
    <property type="match status" value="1"/>
</dbReference>
<dbReference type="Pfam" id="PF20805">
    <property type="entry name" value="Integrin_A_Ig_2"/>
    <property type="match status" value="1"/>
</dbReference>
<dbReference type="InterPro" id="IPR032695">
    <property type="entry name" value="Integrin_dom_sf"/>
</dbReference>
<evidence type="ECO:0000256" key="11">
    <source>
        <dbReference type="ARBA" id="ARBA00023136"/>
    </source>
</evidence>
<feature type="domain" description="Integrin alpha second immunoglobulin-like" evidence="18">
    <location>
        <begin position="564"/>
        <end position="704"/>
    </location>
</feature>
<dbReference type="Gene3D" id="2.130.10.130">
    <property type="entry name" value="Integrin alpha, N-terminal"/>
    <property type="match status" value="1"/>
</dbReference>
<evidence type="ECO:0000256" key="13">
    <source>
        <dbReference type="ARBA" id="ARBA00023170"/>
    </source>
</evidence>
<keyword evidence="8 16" id="KW-0130">Cell adhesion</keyword>
<dbReference type="Gene3D" id="2.60.40.1510">
    <property type="entry name" value="ntegrin, alpha v. Chain A, domain 3"/>
    <property type="match status" value="1"/>
</dbReference>
<name>A0AAY4CLT8_9TELE</name>
<reference evidence="20" key="2">
    <citation type="submission" date="2025-08" db="UniProtKB">
        <authorList>
            <consortium name="Ensembl"/>
        </authorList>
    </citation>
    <scope>IDENTIFICATION</scope>
</reference>
<keyword evidence="10 16" id="KW-0401">Integrin</keyword>
<dbReference type="GO" id="GO:0033627">
    <property type="term" value="P:cell adhesion mediated by integrin"/>
    <property type="evidence" value="ECO:0007669"/>
    <property type="project" value="TreeGrafter"/>
</dbReference>
<keyword evidence="14" id="KW-0325">Glycoprotein</keyword>
<evidence type="ECO:0000256" key="9">
    <source>
        <dbReference type="ARBA" id="ARBA00022989"/>
    </source>
</evidence>
<dbReference type="InterPro" id="IPR048285">
    <property type="entry name" value="Integrin_alpha_Ig-like_2"/>
</dbReference>
<feature type="transmembrane region" description="Helical" evidence="16">
    <location>
        <begin position="637"/>
        <end position="657"/>
    </location>
</feature>
<evidence type="ECO:0000256" key="3">
    <source>
        <dbReference type="ARBA" id="ARBA00022692"/>
    </source>
</evidence>
<dbReference type="Gene3D" id="1.20.5.930">
    <property type="entry name" value="Bicelle-embedded integrin alpha(iib) transmembrane segment"/>
    <property type="match status" value="1"/>
</dbReference>
<feature type="domain" description="Integrin alpha third immunoglobulin-like" evidence="19">
    <location>
        <begin position="710"/>
        <end position="809"/>
    </location>
</feature>
<dbReference type="InterPro" id="IPR028994">
    <property type="entry name" value="Integrin_alpha_N"/>
</dbReference>
<sequence length="943" mass="105327">HLPLSCSRETNPTVYCGPEGSYFGYAVDFYLANTTSVLVGAPKANTSQTNITEGGSVFYCPWSLNQANCHSIAFDSEGKANIQTKNKNLLNDTDHQAEFKSHQWFGATVRSHGDTILACAPLYSWRTKEDIPRADTTGTCYLSVGNFSKFVEYAPCRTGQGYCQGGFSADFTKDGKVVLGGPGSFFWQGQVITAVKEEIIKAFYPGYFLSFVRGEKQTRANIRNIYHDDTYKGKMYSIFVFQMGSYFGYSVATMDVNNDGLTDLLVGAPMFMLRDTDGRLEEMGRVYLYLQKGLLDLQPQLPHLTGTQVFGRFGSSIAPLGDLNLDGFNDVAVSCPFGGEDKQGLVLIYNGFSGGVRDKPSQVITGQWASGMLPSSFGFTMRGSQDLDRNGYPDLIVGAFGVDKAILYRSRPIVNTSASLSVYPAMINPEEKHCLLSKGNETMAVSCVNLSVCLSANGKYVPDNLVQLDRLKQKGAVRRTLFVDSQQPTLQRNVKVPNGARVCHETKIYLRDEKEFRDKLSPIYVALNFSLDPQAATDTHGLRPILNYQTTEFLEQKAQILLDCGEDNICVPDLKLSVQGDRKEVYLGDENALTLTFNAKNEGGGAYEAELYVVLPPEADYSGIARNNEVRCALTQFFVYCMISLVVCLKLIVLIPYDLQLWAGLRFTVPRLKDTRKTVQFDLQIRSKNENNSHSEMIAYKVEVKVQADVILQGVSRPDKVFFPPQDWRVTKRLEVEQDVGPSIQHVYELVNNGPSRISHTLLELRCPKNLLGHRFMYPLEVTSEGPVNCTTNHTVNPFRLKPFPSPHTPPWPRHTHSCANVDCWTLTCHVGLLEKGTSAILKVRSRIWAETFMQYTYRNYVLECQASYKVEKMPYAILPLETPSGARKVVTPVVWNKSESQYAVPLWIIILAILAGLLLLALLIYVLYKVGCQCFGFPFCNS</sequence>
<keyword evidence="21" id="KW-1185">Reference proteome</keyword>
<dbReference type="GeneTree" id="ENSGT00940000158061"/>
<evidence type="ECO:0000256" key="10">
    <source>
        <dbReference type="ARBA" id="ARBA00023037"/>
    </source>
</evidence>
<evidence type="ECO:0000313" key="20">
    <source>
        <dbReference type="Ensembl" id="ENSDCDP00010033629.1"/>
    </source>
</evidence>
<dbReference type="FunFam" id="2.60.40.1460:FF:000001">
    <property type="entry name" value="Integrin, alpha V"/>
    <property type="match status" value="1"/>
</dbReference>
<evidence type="ECO:0000256" key="12">
    <source>
        <dbReference type="ARBA" id="ARBA00023157"/>
    </source>
</evidence>
<dbReference type="PANTHER" id="PTHR23220">
    <property type="entry name" value="INTEGRIN ALPHA"/>
    <property type="match status" value="1"/>
</dbReference>
<dbReference type="InterPro" id="IPR013519">
    <property type="entry name" value="Int_alpha_beta-p"/>
</dbReference>
<evidence type="ECO:0000256" key="15">
    <source>
        <dbReference type="PROSITE-ProRule" id="PRU00803"/>
    </source>
</evidence>
<dbReference type="GO" id="GO:0005178">
    <property type="term" value="F:integrin binding"/>
    <property type="evidence" value="ECO:0007669"/>
    <property type="project" value="TreeGrafter"/>
</dbReference>
<dbReference type="Pfam" id="PF01839">
    <property type="entry name" value="FG-GAP"/>
    <property type="match status" value="2"/>
</dbReference>
<organism evidence="20 21">
    <name type="scientific">Denticeps clupeoides</name>
    <name type="common">denticle herring</name>
    <dbReference type="NCBI Taxonomy" id="299321"/>
    <lineage>
        <taxon>Eukaryota</taxon>
        <taxon>Metazoa</taxon>
        <taxon>Chordata</taxon>
        <taxon>Craniata</taxon>
        <taxon>Vertebrata</taxon>
        <taxon>Euteleostomi</taxon>
        <taxon>Actinopterygii</taxon>
        <taxon>Neopterygii</taxon>
        <taxon>Teleostei</taxon>
        <taxon>Clupei</taxon>
        <taxon>Clupeiformes</taxon>
        <taxon>Denticipitoidei</taxon>
        <taxon>Denticipitidae</taxon>
        <taxon>Denticeps</taxon>
    </lineage>
</organism>
<dbReference type="SUPFAM" id="SSF69179">
    <property type="entry name" value="Integrin domains"/>
    <property type="match status" value="3"/>
</dbReference>
<evidence type="ECO:0008006" key="22">
    <source>
        <dbReference type="Google" id="ProtNLM"/>
    </source>
</evidence>
<dbReference type="PROSITE" id="PS51470">
    <property type="entry name" value="FG_GAP"/>
    <property type="match status" value="5"/>
</dbReference>
<dbReference type="GO" id="GO:0009897">
    <property type="term" value="C:external side of plasma membrane"/>
    <property type="evidence" value="ECO:0007669"/>
    <property type="project" value="TreeGrafter"/>
</dbReference>
<keyword evidence="11 16" id="KW-0472">Membrane</keyword>
<dbReference type="GO" id="GO:0007160">
    <property type="term" value="P:cell-matrix adhesion"/>
    <property type="evidence" value="ECO:0007669"/>
    <property type="project" value="TreeGrafter"/>
</dbReference>
<dbReference type="Proteomes" id="UP000694580">
    <property type="component" value="Chromosome 10"/>
</dbReference>
<evidence type="ECO:0000256" key="2">
    <source>
        <dbReference type="ARBA" id="ARBA00008054"/>
    </source>
</evidence>
<dbReference type="Pfam" id="PF08441">
    <property type="entry name" value="Integrin_A_Ig_1"/>
    <property type="match status" value="1"/>
</dbReference>
<dbReference type="InterPro" id="IPR013649">
    <property type="entry name" value="Integrin_alpha_Ig-like_1"/>
</dbReference>
<evidence type="ECO:0000256" key="5">
    <source>
        <dbReference type="ARBA" id="ARBA00022729"/>
    </source>
</evidence>
<evidence type="ECO:0000259" key="18">
    <source>
        <dbReference type="Pfam" id="PF20805"/>
    </source>
</evidence>
<dbReference type="InterPro" id="IPR000413">
    <property type="entry name" value="Integrin_alpha"/>
</dbReference>
<keyword evidence="6" id="KW-0677">Repeat</keyword>
<evidence type="ECO:0000259" key="19">
    <source>
        <dbReference type="Pfam" id="PF20806"/>
    </source>
</evidence>
<feature type="repeat" description="FG-GAP" evidence="15">
    <location>
        <begin position="233"/>
        <end position="298"/>
    </location>
</feature>
<dbReference type="InterPro" id="IPR013517">
    <property type="entry name" value="FG-GAP"/>
</dbReference>
<feature type="repeat" description="FG-GAP" evidence="15">
    <location>
        <begin position="9"/>
        <end position="69"/>
    </location>
</feature>
<evidence type="ECO:0000259" key="17">
    <source>
        <dbReference type="Pfam" id="PF08441"/>
    </source>
</evidence>
<evidence type="ECO:0000256" key="7">
    <source>
        <dbReference type="ARBA" id="ARBA00022837"/>
    </source>
</evidence>
<dbReference type="Gene3D" id="2.60.40.1530">
    <property type="entry name" value="ntegrin, alpha v. Chain A, domain 4"/>
    <property type="match status" value="1"/>
</dbReference>
<keyword evidence="4" id="KW-0479">Metal-binding</keyword>
<evidence type="ECO:0000256" key="1">
    <source>
        <dbReference type="ARBA" id="ARBA00004479"/>
    </source>
</evidence>
<feature type="repeat" description="FG-GAP" evidence="15">
    <location>
        <begin position="300"/>
        <end position="358"/>
    </location>
</feature>
<reference evidence="20" key="3">
    <citation type="submission" date="2025-09" db="UniProtKB">
        <authorList>
            <consortium name="Ensembl"/>
        </authorList>
    </citation>
    <scope>IDENTIFICATION</scope>
</reference>
<dbReference type="GO" id="GO:0098609">
    <property type="term" value="P:cell-cell adhesion"/>
    <property type="evidence" value="ECO:0007669"/>
    <property type="project" value="TreeGrafter"/>
</dbReference>